<dbReference type="RefSeq" id="WP_198684338.1">
    <property type="nucleotide sequence ID" value="NZ_JAEIJD010000001.1"/>
</dbReference>
<comment type="caution">
    <text evidence="1">The sequence shown here is derived from an EMBL/GenBank/DDBJ whole genome shotgun (WGS) entry which is preliminary data.</text>
</comment>
<dbReference type="EMBL" id="JAEIJD010000001">
    <property type="protein sequence ID" value="MBI6628305.1"/>
    <property type="molecule type" value="Genomic_DNA"/>
</dbReference>
<sequence length="125" mass="14381">MSPIEQELLSDFQAILLETLVPLPVQRRIPGVRKTWQDVIATGPGRDALTGLFRESLRTQCSVAETIRQGIVDQNPQVRELKDCLYEKIVHDQSLIRTFMQRPITNGNEHCPYWDGFTYTEAPKR</sequence>
<proteinExistence type="predicted"/>
<reference evidence="1" key="1">
    <citation type="submission" date="2020-12" db="EMBL/GenBank/DDBJ databases">
        <title>Pontibaca salina gen. nov., sp. nov., isolated from marine sediment.</title>
        <authorList>
            <person name="Bo J."/>
            <person name="Wang S."/>
            <person name="Song X."/>
            <person name="Du Z."/>
        </authorList>
    </citation>
    <scope>NUCLEOTIDE SEQUENCE</scope>
    <source>
        <strain evidence="1">S1109L</strain>
    </source>
</reference>
<dbReference type="AlphaFoldDB" id="A0A934HPQ3"/>
<evidence type="ECO:0000313" key="2">
    <source>
        <dbReference type="Proteomes" id="UP000613255"/>
    </source>
</evidence>
<gene>
    <name evidence="1" type="ORF">JAO82_00280</name>
</gene>
<evidence type="ECO:0000313" key="1">
    <source>
        <dbReference type="EMBL" id="MBI6628305.1"/>
    </source>
</evidence>
<name>A0A934HPQ3_9RHOB</name>
<dbReference type="Proteomes" id="UP000613255">
    <property type="component" value="Unassembled WGS sequence"/>
</dbReference>
<protein>
    <submittedName>
        <fullName evidence="1">Uncharacterized protein</fullName>
    </submittedName>
</protein>
<accession>A0A934HPQ3</accession>
<organism evidence="1 2">
    <name type="scientific">Pontibaca salina</name>
    <dbReference type="NCBI Taxonomy" id="2795731"/>
    <lineage>
        <taxon>Bacteria</taxon>
        <taxon>Pseudomonadati</taxon>
        <taxon>Pseudomonadota</taxon>
        <taxon>Alphaproteobacteria</taxon>
        <taxon>Rhodobacterales</taxon>
        <taxon>Roseobacteraceae</taxon>
        <taxon>Pontibaca</taxon>
    </lineage>
</organism>
<keyword evidence="2" id="KW-1185">Reference proteome</keyword>